<dbReference type="EMBL" id="LGFG01000001">
    <property type="protein sequence ID" value="KUK23854.1"/>
    <property type="molecule type" value="Genomic_DNA"/>
</dbReference>
<dbReference type="Pfam" id="PF00773">
    <property type="entry name" value="RNB"/>
    <property type="match status" value="1"/>
</dbReference>
<keyword evidence="7 8" id="KW-0694">RNA-binding</keyword>
<keyword evidence="5 8" id="KW-0378">Hydrolase</keyword>
<dbReference type="PROSITE" id="PS50126">
    <property type="entry name" value="S1"/>
    <property type="match status" value="1"/>
</dbReference>
<dbReference type="InterPro" id="IPR011129">
    <property type="entry name" value="CSD"/>
</dbReference>
<dbReference type="CDD" id="cd04471">
    <property type="entry name" value="S1_RNase_R"/>
    <property type="match status" value="1"/>
</dbReference>
<dbReference type="SMART" id="SM00316">
    <property type="entry name" value="S1"/>
    <property type="match status" value="1"/>
</dbReference>
<keyword evidence="4 8" id="KW-0540">Nuclease</keyword>
<dbReference type="NCBIfam" id="TIGR02063">
    <property type="entry name" value="RNase_R"/>
    <property type="match status" value="1"/>
</dbReference>
<dbReference type="PROSITE" id="PS01175">
    <property type="entry name" value="RIBONUCLEASE_II"/>
    <property type="match status" value="1"/>
</dbReference>
<proteinExistence type="inferred from homology"/>
<dbReference type="NCBIfam" id="TIGR00358">
    <property type="entry name" value="3_prime_RNase"/>
    <property type="match status" value="1"/>
</dbReference>
<comment type="subcellular location">
    <subcellularLocation>
        <location evidence="2 8">Cytoplasm</location>
    </subcellularLocation>
</comment>
<protein>
    <recommendedName>
        <fullName evidence="8">Ribonuclease R</fullName>
        <shortName evidence="8">RNase R</shortName>
        <ecNumber evidence="8">3.1.13.1</ecNumber>
    </recommendedName>
</protein>
<dbReference type="PATRIC" id="fig|93930.3.peg.1251"/>
<dbReference type="AlphaFoldDB" id="A0A101ESG4"/>
<evidence type="ECO:0000313" key="9">
    <source>
        <dbReference type="EMBL" id="KUK23854.1"/>
    </source>
</evidence>
<comment type="function">
    <text evidence="8">3'-5' exoribonuclease that releases 5'-nucleoside monophosphates and is involved in maturation of structured RNAs.</text>
</comment>
<evidence type="ECO:0000256" key="4">
    <source>
        <dbReference type="ARBA" id="ARBA00022722"/>
    </source>
</evidence>
<name>A0A101ESG4_9THEM</name>
<dbReference type="InterPro" id="IPR004476">
    <property type="entry name" value="RNase_II/RNase_R"/>
</dbReference>
<dbReference type="InterPro" id="IPR050180">
    <property type="entry name" value="RNR_Ribonuclease"/>
</dbReference>
<keyword evidence="6 8" id="KW-0269">Exonuclease</keyword>
<dbReference type="InterPro" id="IPR011805">
    <property type="entry name" value="RNase_R"/>
</dbReference>
<reference evidence="9 10" key="1">
    <citation type="journal article" date="2015" name="MBio">
        <title>Genome-Resolved Metagenomic Analysis Reveals Roles for Candidate Phyla and Other Microbial Community Members in Biogeochemical Transformations in Oil Reservoirs.</title>
        <authorList>
            <person name="Hu P."/>
            <person name="Tom L."/>
            <person name="Singh A."/>
            <person name="Thomas B.C."/>
            <person name="Baker B.J."/>
            <person name="Piceno Y.M."/>
            <person name="Andersen G.L."/>
            <person name="Banfield J.F."/>
        </authorList>
    </citation>
    <scope>NUCLEOTIDE SEQUENCE [LARGE SCALE GENOMIC DNA]</scope>
    <source>
        <strain evidence="9">46_26</strain>
    </source>
</reference>
<dbReference type="Pfam" id="PF00575">
    <property type="entry name" value="S1"/>
    <property type="match status" value="1"/>
</dbReference>
<evidence type="ECO:0000256" key="2">
    <source>
        <dbReference type="ARBA" id="ARBA00004496"/>
    </source>
</evidence>
<dbReference type="Pfam" id="PF17876">
    <property type="entry name" value="CSD2"/>
    <property type="match status" value="1"/>
</dbReference>
<evidence type="ECO:0000256" key="8">
    <source>
        <dbReference type="HAMAP-Rule" id="MF_01895"/>
    </source>
</evidence>
<dbReference type="HAMAP" id="MF_01895">
    <property type="entry name" value="RNase_R"/>
    <property type="match status" value="1"/>
</dbReference>
<dbReference type="PANTHER" id="PTHR23355">
    <property type="entry name" value="RIBONUCLEASE"/>
    <property type="match status" value="1"/>
</dbReference>
<dbReference type="GO" id="GO:0006402">
    <property type="term" value="P:mRNA catabolic process"/>
    <property type="evidence" value="ECO:0007669"/>
    <property type="project" value="TreeGrafter"/>
</dbReference>
<dbReference type="InterPro" id="IPR003029">
    <property type="entry name" value="S1_domain"/>
</dbReference>
<comment type="similarity">
    <text evidence="8">Belongs to the RNR ribonuclease family. RNase R subfamily.</text>
</comment>
<dbReference type="SMART" id="SM00955">
    <property type="entry name" value="RNB"/>
    <property type="match status" value="1"/>
</dbReference>
<evidence type="ECO:0000256" key="1">
    <source>
        <dbReference type="ARBA" id="ARBA00001849"/>
    </source>
</evidence>
<dbReference type="Gene3D" id="2.40.50.140">
    <property type="entry name" value="Nucleic acid-binding proteins"/>
    <property type="match status" value="3"/>
</dbReference>
<dbReference type="InterPro" id="IPR001900">
    <property type="entry name" value="RNase_II/R"/>
</dbReference>
<accession>A0A101ESG4</accession>
<evidence type="ECO:0000313" key="10">
    <source>
        <dbReference type="Proteomes" id="UP000058636"/>
    </source>
</evidence>
<dbReference type="SUPFAM" id="SSF50249">
    <property type="entry name" value="Nucleic acid-binding proteins"/>
    <property type="match status" value="4"/>
</dbReference>
<dbReference type="SMART" id="SM00357">
    <property type="entry name" value="CSP"/>
    <property type="match status" value="1"/>
</dbReference>
<dbReference type="GO" id="GO:0005829">
    <property type="term" value="C:cytosol"/>
    <property type="evidence" value="ECO:0007669"/>
    <property type="project" value="TreeGrafter"/>
</dbReference>
<dbReference type="InterPro" id="IPR013223">
    <property type="entry name" value="RNase_B_OB_dom"/>
</dbReference>
<dbReference type="InterPro" id="IPR040476">
    <property type="entry name" value="CSD2"/>
</dbReference>
<organism evidence="9 10">
    <name type="scientific">Thermotoga petrophila</name>
    <dbReference type="NCBI Taxonomy" id="93929"/>
    <lineage>
        <taxon>Bacteria</taxon>
        <taxon>Thermotogati</taxon>
        <taxon>Thermotogota</taxon>
        <taxon>Thermotogae</taxon>
        <taxon>Thermotogales</taxon>
        <taxon>Thermotogaceae</taxon>
        <taxon>Thermotoga</taxon>
    </lineage>
</organism>
<evidence type="ECO:0000256" key="7">
    <source>
        <dbReference type="ARBA" id="ARBA00022884"/>
    </source>
</evidence>
<dbReference type="InterPro" id="IPR022966">
    <property type="entry name" value="RNase_II/R_CS"/>
</dbReference>
<comment type="caution">
    <text evidence="9">The sequence shown here is derived from an EMBL/GenBank/DDBJ whole genome shotgun (WGS) entry which is preliminary data.</text>
</comment>
<dbReference type="Pfam" id="PF08206">
    <property type="entry name" value="OB_RNB"/>
    <property type="match status" value="1"/>
</dbReference>
<keyword evidence="3 8" id="KW-0963">Cytoplasm</keyword>
<dbReference type="GO" id="GO:0003723">
    <property type="term" value="F:RNA binding"/>
    <property type="evidence" value="ECO:0007669"/>
    <property type="project" value="UniProtKB-UniRule"/>
</dbReference>
<evidence type="ECO:0000256" key="5">
    <source>
        <dbReference type="ARBA" id="ARBA00022801"/>
    </source>
</evidence>
<dbReference type="Proteomes" id="UP000058636">
    <property type="component" value="Unassembled WGS sequence"/>
</dbReference>
<dbReference type="PANTHER" id="PTHR23355:SF9">
    <property type="entry name" value="DIS3-LIKE EXONUCLEASE 2"/>
    <property type="match status" value="1"/>
</dbReference>
<dbReference type="InterPro" id="IPR012340">
    <property type="entry name" value="NA-bd_OB-fold"/>
</dbReference>
<dbReference type="EC" id="3.1.13.1" evidence="8"/>
<sequence length="710" mass="81749">MSPISRKDVERFILSDDYKPMALKELYKKFRAKTREERRKVREVVKKLEKEGRIFRDSRGRYRKLGEDLKVGTIEFTRSGYVAFVITDEFEEIAVPVEDTKYAMHKDRVVVEIAGTWRGLPRGRVVKVLERGLTRVVGVFDHKGTFGFVVPDDPKIAYDFYVAPENIDGAKPNQKVIAEILKYPSPGKNPEAKVVKVLGDLDDPSIDLPSVIVKHDLPEPGEFPEEVIREANSIPAKVRKKDLVGRKDLRDKVIVTIDGEDAKDFDDAISVEKLSNGNYLLGVHIADVSHYVKEGSALDQEAFKRGTSVYLIDTVIPMLPFRLSNGICSLVEGKDRLTMSVEMEIDRDGRVVRYDVYPSVIKSKKRMIYERVNEFLEDPSSMKEYEPFKDLIYNAVELAEILREARRKRGAILDIESDEVKVILDENGQVVDIVPRKRGIAEKLIEEFMIRANETVAEIFDHAGLPFMYRVHEEPDPETIFQLRNYLEAMGIRANFPQNIHPGMLQKLLEKVKDHPLRSSVERLLVRSMKRAMYSAVNIGHFGLASYAYTHFTSPIRRYPDLVVHRLLKLYLEQNGYFTPEQIEKFSKVLPKIAKHCSRRERVADEAEWDLVAMKKVEYIARHIGEVFDVVVTNITKFGLFVEIPEKSISGLVHISTLDDYYYYDETRNMLIGKRKGRVFRLGDVLKVKVMRADKIRGEIDFVLVEEDEE</sequence>
<comment type="catalytic activity">
    <reaction evidence="1 8">
        <text>Exonucleolytic cleavage in the 3'- to 5'-direction to yield nucleoside 5'-phosphates.</text>
        <dbReference type="EC" id="3.1.13.1"/>
    </reaction>
</comment>
<evidence type="ECO:0000256" key="6">
    <source>
        <dbReference type="ARBA" id="ARBA00022839"/>
    </source>
</evidence>
<gene>
    <name evidence="8" type="primary">rnr</name>
    <name evidence="9" type="ORF">XD57_0011</name>
</gene>
<evidence type="ECO:0000256" key="3">
    <source>
        <dbReference type="ARBA" id="ARBA00022490"/>
    </source>
</evidence>
<dbReference type="GO" id="GO:0008859">
    <property type="term" value="F:exoribonuclease II activity"/>
    <property type="evidence" value="ECO:0007669"/>
    <property type="project" value="UniProtKB-UniRule"/>
</dbReference>